<evidence type="ECO:0000256" key="1">
    <source>
        <dbReference type="ARBA" id="ARBA00004459"/>
    </source>
</evidence>
<organism evidence="16 17">
    <name type="scientific">Natronospirillum operosum</name>
    <dbReference type="NCBI Taxonomy" id="2759953"/>
    <lineage>
        <taxon>Bacteria</taxon>
        <taxon>Pseudomonadati</taxon>
        <taxon>Pseudomonadota</taxon>
        <taxon>Gammaproteobacteria</taxon>
        <taxon>Oceanospirillales</taxon>
        <taxon>Natronospirillaceae</taxon>
        <taxon>Natronospirillum</taxon>
    </lineage>
</organism>
<evidence type="ECO:0000256" key="5">
    <source>
        <dbReference type="ARBA" id="ARBA00022448"/>
    </source>
</evidence>
<comment type="subcellular location">
    <subcellularLocation>
        <location evidence="1">Cell outer membrane</location>
        <topology evidence="1">Lipid-anchor</topology>
    </subcellularLocation>
</comment>
<evidence type="ECO:0000256" key="10">
    <source>
        <dbReference type="ARBA" id="ARBA00023186"/>
    </source>
</evidence>
<evidence type="ECO:0000313" key="16">
    <source>
        <dbReference type="EMBL" id="TGG95926.1"/>
    </source>
</evidence>
<dbReference type="Pfam" id="PF03550">
    <property type="entry name" value="LolB"/>
    <property type="match status" value="1"/>
</dbReference>
<evidence type="ECO:0000256" key="15">
    <source>
        <dbReference type="SAM" id="Phobius"/>
    </source>
</evidence>
<dbReference type="OrthoDB" id="9797618at2"/>
<evidence type="ECO:0000256" key="12">
    <source>
        <dbReference type="ARBA" id="ARBA00023288"/>
    </source>
</evidence>
<comment type="subunit">
    <text evidence="3 13">Monomer.</text>
</comment>
<evidence type="ECO:0000256" key="11">
    <source>
        <dbReference type="ARBA" id="ARBA00023237"/>
    </source>
</evidence>
<evidence type="ECO:0000256" key="8">
    <source>
        <dbReference type="ARBA" id="ARBA00023136"/>
    </source>
</evidence>
<keyword evidence="5 13" id="KW-0813">Transport</keyword>
<proteinExistence type="inferred from homology"/>
<evidence type="ECO:0000256" key="4">
    <source>
        <dbReference type="ARBA" id="ARBA00016202"/>
    </source>
</evidence>
<dbReference type="GO" id="GO:0015031">
    <property type="term" value="P:protein transport"/>
    <property type="evidence" value="ECO:0007669"/>
    <property type="project" value="UniProtKB-KW"/>
</dbReference>
<sequence length="241" mass="26883">MGQRTARQGKGYSPPVARTPWLHRAPAGTGQQTGAEHPLNIRVLITRCSALGALILLAACAALPAPEPVDQQTMLEPWQEHRDKMMALRDWTLEGRVGARTGDEGANFSVYWQQHNEFYNIRISGPLGQGAATVSGGPGHAELRTSDGVWTADSLDDLLAQTTELDMPLDLMQYWVRGIPSPRSPAGIRLNHVPVLERLEQEGWEVDYDQFHDDNMPRRMTIRQNDNYARIVIQSWDIPGV</sequence>
<gene>
    <name evidence="13 16" type="primary">lolB</name>
    <name evidence="16" type="ORF">E4656_05880</name>
</gene>
<keyword evidence="15" id="KW-0812">Transmembrane</keyword>
<keyword evidence="6" id="KW-0732">Signal</keyword>
<dbReference type="InterPro" id="IPR029046">
    <property type="entry name" value="LolA/LolB/LppX"/>
</dbReference>
<dbReference type="GO" id="GO:0044874">
    <property type="term" value="P:lipoprotein localization to outer membrane"/>
    <property type="evidence" value="ECO:0007669"/>
    <property type="project" value="UniProtKB-UniRule"/>
</dbReference>
<dbReference type="EMBL" id="SRMF01000001">
    <property type="protein sequence ID" value="TGG95926.1"/>
    <property type="molecule type" value="Genomic_DNA"/>
</dbReference>
<comment type="caution">
    <text evidence="16">The sequence shown here is derived from an EMBL/GenBank/DDBJ whole genome shotgun (WGS) entry which is preliminary data.</text>
</comment>
<dbReference type="SUPFAM" id="SSF89392">
    <property type="entry name" value="Prokaryotic lipoproteins and lipoprotein localization factors"/>
    <property type="match status" value="1"/>
</dbReference>
<comment type="function">
    <text evidence="13">Plays a critical role in the incorporation of lipoproteins in the outer membrane after they are released by the LolA protein.</text>
</comment>
<keyword evidence="15" id="KW-1133">Transmembrane helix</keyword>
<dbReference type="HAMAP" id="MF_00233">
    <property type="entry name" value="LolB"/>
    <property type="match status" value="1"/>
</dbReference>
<evidence type="ECO:0000256" key="3">
    <source>
        <dbReference type="ARBA" id="ARBA00011245"/>
    </source>
</evidence>
<evidence type="ECO:0000256" key="2">
    <source>
        <dbReference type="ARBA" id="ARBA00009696"/>
    </source>
</evidence>
<evidence type="ECO:0000256" key="7">
    <source>
        <dbReference type="ARBA" id="ARBA00022927"/>
    </source>
</evidence>
<dbReference type="AlphaFoldDB" id="A0A4Z0WJ86"/>
<evidence type="ECO:0000256" key="14">
    <source>
        <dbReference type="SAM" id="MobiDB-lite"/>
    </source>
</evidence>
<dbReference type="NCBIfam" id="TIGR00548">
    <property type="entry name" value="lolB"/>
    <property type="match status" value="1"/>
</dbReference>
<keyword evidence="7 13" id="KW-0653">Protein transport</keyword>
<evidence type="ECO:0000313" key="17">
    <source>
        <dbReference type="Proteomes" id="UP000297475"/>
    </source>
</evidence>
<keyword evidence="10 13" id="KW-0143">Chaperone</keyword>
<keyword evidence="12 16" id="KW-0449">Lipoprotein</keyword>
<keyword evidence="11 13" id="KW-0998">Cell outer membrane</keyword>
<reference evidence="16 17" key="1">
    <citation type="submission" date="2019-04" db="EMBL/GenBank/DDBJ databases">
        <title>Natronospirillum operosus gen. nov., sp. nov., a haloalkaliphilic satellite isolated from decaying biomass of laboratory culture of cyanobacterium Geitlerinema sp. and proposal of Natronospirillaceae fam. nov. and Saccharospirillaceae fam. nov.</title>
        <authorList>
            <person name="Kevbrin V."/>
            <person name="Boltyanskaya Y."/>
            <person name="Koziaeva V."/>
            <person name="Grouzdev D.S."/>
            <person name="Park M."/>
            <person name="Cho J."/>
        </authorList>
    </citation>
    <scope>NUCLEOTIDE SEQUENCE [LARGE SCALE GENOMIC DNA]</scope>
    <source>
        <strain evidence="16 17">G-116</strain>
    </source>
</reference>
<comment type="similarity">
    <text evidence="2 13">Belongs to the LolB family.</text>
</comment>
<name>A0A4Z0WJ86_9GAMM</name>
<keyword evidence="17" id="KW-1185">Reference proteome</keyword>
<keyword evidence="9" id="KW-0564">Palmitate</keyword>
<feature type="region of interest" description="Disordered" evidence="14">
    <location>
        <begin position="1"/>
        <end position="33"/>
    </location>
</feature>
<dbReference type="Gene3D" id="2.50.20.10">
    <property type="entry name" value="Lipoprotein localisation LolA/LolB/LppX"/>
    <property type="match status" value="1"/>
</dbReference>
<evidence type="ECO:0000256" key="6">
    <source>
        <dbReference type="ARBA" id="ARBA00022729"/>
    </source>
</evidence>
<dbReference type="CDD" id="cd16326">
    <property type="entry name" value="LolB"/>
    <property type="match status" value="1"/>
</dbReference>
<dbReference type="InterPro" id="IPR004565">
    <property type="entry name" value="OM_lipoprot_LolB"/>
</dbReference>
<accession>A0A4Z0WJ86</accession>
<evidence type="ECO:0000256" key="13">
    <source>
        <dbReference type="HAMAP-Rule" id="MF_00233"/>
    </source>
</evidence>
<dbReference type="Proteomes" id="UP000297475">
    <property type="component" value="Unassembled WGS sequence"/>
</dbReference>
<dbReference type="GO" id="GO:0009279">
    <property type="term" value="C:cell outer membrane"/>
    <property type="evidence" value="ECO:0007669"/>
    <property type="project" value="UniProtKB-SubCell"/>
</dbReference>
<feature type="transmembrane region" description="Helical" evidence="15">
    <location>
        <begin position="44"/>
        <end position="65"/>
    </location>
</feature>
<evidence type="ECO:0000256" key="9">
    <source>
        <dbReference type="ARBA" id="ARBA00023139"/>
    </source>
</evidence>
<keyword evidence="8 13" id="KW-0472">Membrane</keyword>
<protein>
    <recommendedName>
        <fullName evidence="4 13">Outer-membrane lipoprotein LolB</fullName>
    </recommendedName>
</protein>